<gene>
    <name evidence="2" type="ORF">B5V01_29615</name>
</gene>
<feature type="signal peptide" evidence="1">
    <location>
        <begin position="1"/>
        <end position="27"/>
    </location>
</feature>
<evidence type="ECO:0000256" key="1">
    <source>
        <dbReference type="SAM" id="SignalP"/>
    </source>
</evidence>
<keyword evidence="1" id="KW-0732">Signal</keyword>
<sequence>MPRRSAIPGIGFLPALAVLASLAVAKADDYDPASLDLAALIECRADVSAYTGYALWLAGDPGAASTLGWKEVPSGNAFLRQYQLPAPAHVFGHETGTIVFTASGPMAVLDGIAAPDLARQLDVPAMVSSPDKFLGEKVVAESTDDTGGVSLSTRITLNVSTVASHPGKTLAGCSYVLDVK</sequence>
<dbReference type="AlphaFoldDB" id="A0A4Q1UL12"/>
<evidence type="ECO:0000313" key="2">
    <source>
        <dbReference type="EMBL" id="RXT36208.1"/>
    </source>
</evidence>
<evidence type="ECO:0000313" key="3">
    <source>
        <dbReference type="Proteomes" id="UP000290444"/>
    </source>
</evidence>
<dbReference type="Proteomes" id="UP000290444">
    <property type="component" value="Unassembled WGS sequence"/>
</dbReference>
<comment type="caution">
    <text evidence="2">The sequence shown here is derived from an EMBL/GenBank/DDBJ whole genome shotgun (WGS) entry which is preliminary data.</text>
</comment>
<protein>
    <recommendedName>
        <fullName evidence="4">DUF3455 domain-containing protein</fullName>
    </recommendedName>
</protein>
<reference evidence="2 3" key="1">
    <citation type="submission" date="2017-03" db="EMBL/GenBank/DDBJ databases">
        <authorList>
            <person name="Safronova V.I."/>
            <person name="Sazanova A.L."/>
            <person name="Chirak E.R."/>
        </authorList>
    </citation>
    <scope>NUCLEOTIDE SEQUENCE [LARGE SCALE GENOMIC DNA]</scope>
    <source>
        <strain evidence="2 3">Opo-242</strain>
    </source>
</reference>
<dbReference type="EMBL" id="MZXX01000044">
    <property type="protein sequence ID" value="RXT36208.1"/>
    <property type="molecule type" value="Genomic_DNA"/>
</dbReference>
<feature type="chain" id="PRO_5020639501" description="DUF3455 domain-containing protein" evidence="1">
    <location>
        <begin position="28"/>
        <end position="180"/>
    </location>
</feature>
<dbReference type="RefSeq" id="WP_010912384.1">
    <property type="nucleotide sequence ID" value="NZ_MZXX01000044.1"/>
</dbReference>
<name>A0A4Q1UL12_9HYPH</name>
<accession>A0A4Q1UL12</accession>
<evidence type="ECO:0008006" key="4">
    <source>
        <dbReference type="Google" id="ProtNLM"/>
    </source>
</evidence>
<proteinExistence type="predicted"/>
<organism evidence="2 3">
    <name type="scientific">Mesorhizobium erdmanii</name>
    <dbReference type="NCBI Taxonomy" id="1777866"/>
    <lineage>
        <taxon>Bacteria</taxon>
        <taxon>Pseudomonadati</taxon>
        <taxon>Pseudomonadota</taxon>
        <taxon>Alphaproteobacteria</taxon>
        <taxon>Hyphomicrobiales</taxon>
        <taxon>Phyllobacteriaceae</taxon>
        <taxon>Mesorhizobium</taxon>
    </lineage>
</organism>